<accession>A0A1G1WFW1</accession>
<evidence type="ECO:0000256" key="7">
    <source>
        <dbReference type="NCBIfam" id="TIGR00487"/>
    </source>
</evidence>
<dbReference type="GO" id="GO:0005737">
    <property type="term" value="C:cytoplasm"/>
    <property type="evidence" value="ECO:0007669"/>
    <property type="project" value="UniProtKB-UniRule"/>
</dbReference>
<dbReference type="InterPro" id="IPR000795">
    <property type="entry name" value="T_Tr_GTP-bd_dom"/>
</dbReference>
<protein>
    <recommendedName>
        <fullName evidence="2 7">Translation initiation factor IF-2</fullName>
    </recommendedName>
</protein>
<dbReference type="Gene3D" id="3.40.50.10050">
    <property type="entry name" value="Translation initiation factor IF- 2, domain 3"/>
    <property type="match status" value="1"/>
</dbReference>
<dbReference type="PANTHER" id="PTHR43381:SF5">
    <property type="entry name" value="TR-TYPE G DOMAIN-CONTAINING PROTEIN"/>
    <property type="match status" value="1"/>
</dbReference>
<evidence type="ECO:0000256" key="8">
    <source>
        <dbReference type="RuleBase" id="RU000644"/>
    </source>
</evidence>
<dbReference type="PROSITE" id="PS51722">
    <property type="entry name" value="G_TR_2"/>
    <property type="match status" value="1"/>
</dbReference>
<proteinExistence type="inferred from homology"/>
<dbReference type="NCBIfam" id="TIGR00231">
    <property type="entry name" value="small_GTP"/>
    <property type="match status" value="1"/>
</dbReference>
<dbReference type="InterPro" id="IPR036925">
    <property type="entry name" value="TIF_IF2_dom3_sf"/>
</dbReference>
<evidence type="ECO:0000256" key="10">
    <source>
        <dbReference type="SAM" id="MobiDB-lite"/>
    </source>
</evidence>
<evidence type="ECO:0000259" key="11">
    <source>
        <dbReference type="PROSITE" id="PS51722"/>
    </source>
</evidence>
<comment type="function">
    <text evidence="8">One of the essential components for the initiation of protein synthesis. Protects formylmethionyl-tRNA from spontaneous hydrolysis and promotes its binding to the 30S ribosomal subunits. Also involved in the hydrolysis of GTP during the formation of the 70S ribosomal complex.</text>
</comment>
<dbReference type="InterPro" id="IPR053905">
    <property type="entry name" value="EF-G-like_DII"/>
</dbReference>
<evidence type="ECO:0000256" key="2">
    <source>
        <dbReference type="ARBA" id="ARBA00020675"/>
    </source>
</evidence>
<dbReference type="Gene3D" id="3.40.50.300">
    <property type="entry name" value="P-loop containing nucleotide triphosphate hydrolases"/>
    <property type="match status" value="1"/>
</dbReference>
<dbReference type="InterPro" id="IPR015760">
    <property type="entry name" value="TIF_IF2"/>
</dbReference>
<dbReference type="InterPro" id="IPR000178">
    <property type="entry name" value="TF_IF2_bacterial-like"/>
</dbReference>
<evidence type="ECO:0000256" key="5">
    <source>
        <dbReference type="ARBA" id="ARBA00022917"/>
    </source>
</evidence>
<dbReference type="InterPro" id="IPR009000">
    <property type="entry name" value="Transl_B-barrel_sf"/>
</dbReference>
<keyword evidence="3 8" id="KW-0396">Initiation factor</keyword>
<dbReference type="Pfam" id="PF11987">
    <property type="entry name" value="IF-2"/>
    <property type="match status" value="1"/>
</dbReference>
<keyword evidence="6" id="KW-0342">GTP-binding</keyword>
<evidence type="ECO:0000256" key="1">
    <source>
        <dbReference type="ARBA" id="ARBA00007733"/>
    </source>
</evidence>
<dbReference type="SUPFAM" id="SSF50447">
    <property type="entry name" value="Translation proteins"/>
    <property type="match status" value="2"/>
</dbReference>
<dbReference type="STRING" id="1802597.A2Z24_02140"/>
<gene>
    <name evidence="12" type="ORF">A2Z24_02140</name>
</gene>
<dbReference type="SUPFAM" id="SSF52540">
    <property type="entry name" value="P-loop containing nucleoside triphosphate hydrolases"/>
    <property type="match status" value="1"/>
</dbReference>
<comment type="similarity">
    <text evidence="1 8">Belongs to the TRAFAC class translation factor GTPase superfamily. Classic translation factor GTPase family. IF-2 subfamily.</text>
</comment>
<dbReference type="CDD" id="cd01887">
    <property type="entry name" value="IF2_eIF5B"/>
    <property type="match status" value="1"/>
</dbReference>
<dbReference type="EMBL" id="MHCT01000003">
    <property type="protein sequence ID" value="OGY26598.1"/>
    <property type="molecule type" value="Genomic_DNA"/>
</dbReference>
<dbReference type="PANTHER" id="PTHR43381">
    <property type="entry name" value="TRANSLATION INITIATION FACTOR IF-2-RELATED"/>
    <property type="match status" value="1"/>
</dbReference>
<name>A0A1G1WFW1_9BACT</name>
<dbReference type="NCBIfam" id="TIGR00487">
    <property type="entry name" value="IF-2"/>
    <property type="match status" value="1"/>
</dbReference>
<evidence type="ECO:0000313" key="13">
    <source>
        <dbReference type="Proteomes" id="UP000177588"/>
    </source>
</evidence>
<dbReference type="FunFam" id="3.40.50.300:FF:000019">
    <property type="entry name" value="Translation initiation factor IF-2"/>
    <property type="match status" value="1"/>
</dbReference>
<dbReference type="Gene3D" id="2.40.30.10">
    <property type="entry name" value="Translation factors"/>
    <property type="match status" value="2"/>
</dbReference>
<dbReference type="InterPro" id="IPR027417">
    <property type="entry name" value="P-loop_NTPase"/>
</dbReference>
<dbReference type="Pfam" id="PF22042">
    <property type="entry name" value="EF-G_D2"/>
    <property type="match status" value="1"/>
</dbReference>
<dbReference type="GO" id="GO:0005525">
    <property type="term" value="F:GTP binding"/>
    <property type="evidence" value="ECO:0007669"/>
    <property type="project" value="UniProtKB-KW"/>
</dbReference>
<dbReference type="AlphaFoldDB" id="A0A1G1WFW1"/>
<keyword evidence="9" id="KW-0175">Coiled coil</keyword>
<feature type="domain" description="Tr-type G" evidence="11">
    <location>
        <begin position="21"/>
        <end position="190"/>
    </location>
</feature>
<evidence type="ECO:0000256" key="4">
    <source>
        <dbReference type="ARBA" id="ARBA00022741"/>
    </source>
</evidence>
<sequence length="498" mass="53662">MVRETRAKLENKQSIKQEIPGRPPVVAVLGHVDHGKTTLLDYIRKSHVAAKEAGGITQHIGAYQIDYQKRKITFIDTPGHEAFSAMRARGGQISDIVVLVIAADDGVMPQTRESIAHIKAAGVPFIVAINKMDLPGVSVDKVKKQLAEEDVLVEGYGGDVVTVLVSAKTGQGTDELLEMICLLADIAELKEEKNNPFSGVVIEARLDKSRGPSASLIVKEGVLRIGEPIATNSASGKTRSLTDSGGRPVREALPSTPVEVLGFTSVPKVGEVAKSGAPVTAQQKKEKPARPSLQDKLAKPAENEIRLILKADAAGSLEAITGAIERLKEDTKEVKVYYEATGDISESDILLAASTGSLIIGFNVGIGAAAEKLASEEGVLIRKYQLIYELLEELEEGLEALKEKKVEEKIYGEAEVIDVFRMEDVKIAGCRVIDGRISKSDTIALKRGGKKLGESRVVSMKHRETNINQASVDEEFGVTFEKDLPFTKGDIIVAISRS</sequence>
<dbReference type="FunFam" id="3.40.50.10050:FF:000001">
    <property type="entry name" value="Translation initiation factor IF-2"/>
    <property type="match status" value="1"/>
</dbReference>
<dbReference type="Pfam" id="PF00009">
    <property type="entry name" value="GTP_EFTU"/>
    <property type="match status" value="1"/>
</dbReference>
<evidence type="ECO:0000313" key="12">
    <source>
        <dbReference type="EMBL" id="OGY26598.1"/>
    </source>
</evidence>
<feature type="region of interest" description="Disordered" evidence="10">
    <location>
        <begin position="274"/>
        <end position="296"/>
    </location>
</feature>
<dbReference type="InterPro" id="IPR023115">
    <property type="entry name" value="TIF_IF2_dom3"/>
</dbReference>
<feature type="coiled-coil region" evidence="9">
    <location>
        <begin position="384"/>
        <end position="411"/>
    </location>
</feature>
<dbReference type="InterPro" id="IPR005225">
    <property type="entry name" value="Small_GTP-bd"/>
</dbReference>
<dbReference type="Proteomes" id="UP000177588">
    <property type="component" value="Unassembled WGS sequence"/>
</dbReference>
<dbReference type="GO" id="GO:0003924">
    <property type="term" value="F:GTPase activity"/>
    <property type="evidence" value="ECO:0007669"/>
    <property type="project" value="InterPro"/>
</dbReference>
<evidence type="ECO:0000256" key="9">
    <source>
        <dbReference type="SAM" id="Coils"/>
    </source>
</evidence>
<evidence type="ECO:0000256" key="6">
    <source>
        <dbReference type="ARBA" id="ARBA00023134"/>
    </source>
</evidence>
<dbReference type="SUPFAM" id="SSF52156">
    <property type="entry name" value="Initiation factor IF2/eIF5b, domain 3"/>
    <property type="match status" value="1"/>
</dbReference>
<dbReference type="GO" id="GO:0003743">
    <property type="term" value="F:translation initiation factor activity"/>
    <property type="evidence" value="ECO:0007669"/>
    <property type="project" value="UniProtKB-UniRule"/>
</dbReference>
<keyword evidence="4" id="KW-0547">Nucleotide-binding</keyword>
<organism evidence="12 13">
    <name type="scientific">Candidatus Woykebacteria bacterium RBG_16_44_10</name>
    <dbReference type="NCBI Taxonomy" id="1802597"/>
    <lineage>
        <taxon>Bacteria</taxon>
        <taxon>Candidatus Woykeibacteriota</taxon>
    </lineage>
</organism>
<keyword evidence="5 8" id="KW-0648">Protein biosynthesis</keyword>
<comment type="caution">
    <text evidence="12">The sequence shown here is derived from an EMBL/GenBank/DDBJ whole genome shotgun (WGS) entry which is preliminary data.</text>
</comment>
<reference evidence="12 13" key="1">
    <citation type="journal article" date="2016" name="Nat. Commun.">
        <title>Thousands of microbial genomes shed light on interconnected biogeochemical processes in an aquifer system.</title>
        <authorList>
            <person name="Anantharaman K."/>
            <person name="Brown C.T."/>
            <person name="Hug L.A."/>
            <person name="Sharon I."/>
            <person name="Castelle C.J."/>
            <person name="Probst A.J."/>
            <person name="Thomas B.C."/>
            <person name="Singh A."/>
            <person name="Wilkins M.J."/>
            <person name="Karaoz U."/>
            <person name="Brodie E.L."/>
            <person name="Williams K.H."/>
            <person name="Hubbard S.S."/>
            <person name="Banfield J.F."/>
        </authorList>
    </citation>
    <scope>NUCLEOTIDE SEQUENCE [LARGE SCALE GENOMIC DNA]</scope>
</reference>
<evidence type="ECO:0000256" key="3">
    <source>
        <dbReference type="ARBA" id="ARBA00022540"/>
    </source>
</evidence>